<dbReference type="PANTHER" id="PTHR10961">
    <property type="entry name" value="PEROXISOMAL SARCOSINE OXIDASE"/>
    <property type="match status" value="1"/>
</dbReference>
<evidence type="ECO:0000313" key="6">
    <source>
        <dbReference type="EMBL" id="KLK89667.1"/>
    </source>
</evidence>
<sequence>MRPREFDADIAVVGLGAMGANAAWRLAERGLNVIGIERFHPGHVLGSSHGKTRVFRVACLEHPNLVPLARRSRELWTTLQDLSGTPVIRNTGAVMIGPESSEVISGTLAAATAHDLPITRLTRNELQQRFPQHQNLAPDHVGIWDPEAGVVHPEAGISAAVDAARAAGATIYTDTKVTGIELIDGGVVVTTPTGRFTVAQVVVTTGAWLNKLVPNLPLTPLRTPMMWFEPADKNDPSFRLESFPTFIRAVDADNWIWGHGSGDGFAVKVGPDRDPNFREVDPDTIDRGISPVDWRLVSELVSKALPGLNPVPVLTTTCMVTHSPDGHFQIGRPYDDPRLIVGGGCSGHAFKHASGIGELIAQIACGEEPFVDLAFVDPNRFLRGQDRGLAYRPRYIESRA</sequence>
<comment type="caution">
    <text evidence="6">The sequence shown here is derived from an EMBL/GenBank/DDBJ whole genome shotgun (WGS) entry which is preliminary data.</text>
</comment>
<dbReference type="SUPFAM" id="SSF51905">
    <property type="entry name" value="FAD/NAD(P)-binding domain"/>
    <property type="match status" value="1"/>
</dbReference>
<dbReference type="GO" id="GO:0008115">
    <property type="term" value="F:sarcosine oxidase activity"/>
    <property type="evidence" value="ECO:0007669"/>
    <property type="project" value="TreeGrafter"/>
</dbReference>
<proteinExistence type="predicted"/>
<dbReference type="Proteomes" id="UP000035489">
    <property type="component" value="Unassembled WGS sequence"/>
</dbReference>
<dbReference type="Pfam" id="PF01266">
    <property type="entry name" value="DAO"/>
    <property type="match status" value="1"/>
</dbReference>
<protein>
    <recommendedName>
        <fullName evidence="5">FAD dependent oxidoreductase domain-containing protein</fullName>
    </recommendedName>
</protein>
<dbReference type="AlphaFoldDB" id="A0A0H1RAP6"/>
<dbReference type="PATRIC" id="fig|1225564.3.peg.738"/>
<accession>A0A0H1RAP6</accession>
<evidence type="ECO:0000256" key="3">
    <source>
        <dbReference type="ARBA" id="ARBA00022827"/>
    </source>
</evidence>
<gene>
    <name evidence="6" type="ORF">AA309_29950</name>
</gene>
<feature type="domain" description="FAD dependent oxidoreductase" evidence="5">
    <location>
        <begin position="9"/>
        <end position="362"/>
    </location>
</feature>
<reference evidence="6 7" key="1">
    <citation type="submission" date="2015-05" db="EMBL/GenBank/DDBJ databases">
        <title>Draft genome sequence of Microvirga vignae strain BR3299, a novel nitrogen fixing bacteria isolated from Brazil semi-aired region.</title>
        <authorList>
            <person name="Zilli J.E."/>
            <person name="Passos S.R."/>
            <person name="Leite J."/>
            <person name="Baldani J.I."/>
            <person name="Xavier G.R."/>
            <person name="Rumjaneck N.G."/>
            <person name="Simoes-Araujo J.L."/>
        </authorList>
    </citation>
    <scope>NUCLEOTIDE SEQUENCE [LARGE SCALE GENOMIC DNA]</scope>
    <source>
        <strain evidence="6 7">BR3299</strain>
    </source>
</reference>
<dbReference type="Gene3D" id="3.30.9.10">
    <property type="entry name" value="D-Amino Acid Oxidase, subunit A, domain 2"/>
    <property type="match status" value="1"/>
</dbReference>
<dbReference type="GO" id="GO:0050660">
    <property type="term" value="F:flavin adenine dinucleotide binding"/>
    <property type="evidence" value="ECO:0007669"/>
    <property type="project" value="InterPro"/>
</dbReference>
<evidence type="ECO:0000259" key="5">
    <source>
        <dbReference type="Pfam" id="PF01266"/>
    </source>
</evidence>
<keyword evidence="2" id="KW-0285">Flavoprotein</keyword>
<evidence type="ECO:0000256" key="1">
    <source>
        <dbReference type="ARBA" id="ARBA00001974"/>
    </source>
</evidence>
<dbReference type="OrthoDB" id="9806257at2"/>
<dbReference type="EMBL" id="LCYG01000128">
    <property type="protein sequence ID" value="KLK89667.1"/>
    <property type="molecule type" value="Genomic_DNA"/>
</dbReference>
<keyword evidence="4" id="KW-0560">Oxidoreductase</keyword>
<comment type="cofactor">
    <cofactor evidence="1">
        <name>FAD</name>
        <dbReference type="ChEBI" id="CHEBI:57692"/>
    </cofactor>
</comment>
<dbReference type="RefSeq" id="WP_047192687.1">
    <property type="nucleotide sequence ID" value="NZ_LCYG01000128.1"/>
</dbReference>
<dbReference type="InterPro" id="IPR002204">
    <property type="entry name" value="3-OH-isobutyrate_DH-rel_CS"/>
</dbReference>
<name>A0A0H1RAP6_9HYPH</name>
<dbReference type="PROSITE" id="PS00895">
    <property type="entry name" value="3_HYDROXYISOBUT_DH"/>
    <property type="match status" value="1"/>
</dbReference>
<dbReference type="NCBIfam" id="NF008425">
    <property type="entry name" value="PRK11259.1"/>
    <property type="match status" value="1"/>
</dbReference>
<keyword evidence="3" id="KW-0274">FAD</keyword>
<dbReference type="SUPFAM" id="SSF54373">
    <property type="entry name" value="FAD-linked reductases, C-terminal domain"/>
    <property type="match status" value="1"/>
</dbReference>
<evidence type="ECO:0000256" key="4">
    <source>
        <dbReference type="ARBA" id="ARBA00023002"/>
    </source>
</evidence>
<dbReference type="InterPro" id="IPR045170">
    <property type="entry name" value="MTOX"/>
</dbReference>
<dbReference type="PANTHER" id="PTHR10961:SF7">
    <property type="entry name" value="FAD DEPENDENT OXIDOREDUCTASE DOMAIN-CONTAINING PROTEIN"/>
    <property type="match status" value="1"/>
</dbReference>
<evidence type="ECO:0000313" key="7">
    <source>
        <dbReference type="Proteomes" id="UP000035489"/>
    </source>
</evidence>
<keyword evidence="7" id="KW-1185">Reference proteome</keyword>
<organism evidence="6 7">
    <name type="scientific">Microvirga vignae</name>
    <dbReference type="NCBI Taxonomy" id="1225564"/>
    <lineage>
        <taxon>Bacteria</taxon>
        <taxon>Pseudomonadati</taxon>
        <taxon>Pseudomonadota</taxon>
        <taxon>Alphaproteobacteria</taxon>
        <taxon>Hyphomicrobiales</taxon>
        <taxon>Methylobacteriaceae</taxon>
        <taxon>Microvirga</taxon>
    </lineage>
</organism>
<evidence type="ECO:0000256" key="2">
    <source>
        <dbReference type="ARBA" id="ARBA00022630"/>
    </source>
</evidence>
<dbReference type="InterPro" id="IPR036188">
    <property type="entry name" value="FAD/NAD-bd_sf"/>
</dbReference>
<dbReference type="Gene3D" id="3.50.50.60">
    <property type="entry name" value="FAD/NAD(P)-binding domain"/>
    <property type="match status" value="1"/>
</dbReference>
<dbReference type="InterPro" id="IPR006076">
    <property type="entry name" value="FAD-dep_OxRdtase"/>
</dbReference>
<dbReference type="STRING" id="1225564.AA309_29950"/>